<feature type="signal peptide" evidence="1">
    <location>
        <begin position="1"/>
        <end position="17"/>
    </location>
</feature>
<reference evidence="3" key="1">
    <citation type="journal article" date="2016" name="Genome Biol. Evol.">
        <title>Comparative 'omics' of the Fusarium fujikuroi species complex highlights differences in genetic potential and metabolite synthesis.</title>
        <authorList>
            <person name="Niehaus E.-M."/>
            <person name="Muensterkoetter M."/>
            <person name="Proctor R.H."/>
            <person name="Brown D.W."/>
            <person name="Sharon A."/>
            <person name="Idan Y."/>
            <person name="Oren-Young L."/>
            <person name="Sieber C.M."/>
            <person name="Novak O."/>
            <person name="Pencik A."/>
            <person name="Tarkowska D."/>
            <person name="Hromadova K."/>
            <person name="Freeman S."/>
            <person name="Maymon M."/>
            <person name="Elazar M."/>
            <person name="Youssef S.A."/>
            <person name="El-Shabrawy E.S.M."/>
            <person name="Shalaby A.B.A."/>
            <person name="Houterman P."/>
            <person name="Brock N.L."/>
            <person name="Burkhardt I."/>
            <person name="Tsavkelova E.A."/>
            <person name="Dickschat J.S."/>
            <person name="Galuszka P."/>
            <person name="Gueldener U."/>
            <person name="Tudzynski B."/>
        </authorList>
    </citation>
    <scope>NUCLEOTIDE SEQUENCE [LARGE SCALE GENOMIC DNA]</scope>
    <source>
        <strain evidence="3">ET1</strain>
    </source>
</reference>
<proteinExistence type="predicted"/>
<accession>A0A1L7VFR5</accession>
<dbReference type="AlphaFoldDB" id="A0A1L7VFR5"/>
<dbReference type="EMBL" id="FJOF01000004">
    <property type="protein sequence ID" value="CZR39491.1"/>
    <property type="molecule type" value="Genomic_DNA"/>
</dbReference>
<evidence type="ECO:0000313" key="2">
    <source>
        <dbReference type="EMBL" id="CZR39491.1"/>
    </source>
</evidence>
<evidence type="ECO:0000256" key="1">
    <source>
        <dbReference type="SAM" id="SignalP"/>
    </source>
</evidence>
<protein>
    <submittedName>
        <fullName evidence="2">Uncharacterized protein</fullName>
    </submittedName>
</protein>
<keyword evidence="1" id="KW-0732">Signal</keyword>
<organism evidence="2 3">
    <name type="scientific">Fusarium proliferatum (strain ET1)</name>
    <name type="common">Orchid endophyte fungus</name>
    <dbReference type="NCBI Taxonomy" id="1227346"/>
    <lineage>
        <taxon>Eukaryota</taxon>
        <taxon>Fungi</taxon>
        <taxon>Dikarya</taxon>
        <taxon>Ascomycota</taxon>
        <taxon>Pezizomycotina</taxon>
        <taxon>Sordariomycetes</taxon>
        <taxon>Hypocreomycetidae</taxon>
        <taxon>Hypocreales</taxon>
        <taxon>Nectriaceae</taxon>
        <taxon>Fusarium</taxon>
        <taxon>Fusarium fujikuroi species complex</taxon>
    </lineage>
</organism>
<sequence length="171" mass="19844">MGGTAFVWFGCWTWTWNWNSSLLDTDTFMVKMTFQLDDRYARAAKMLPRSAGHESSRVPYSLIMQGNINLHLSDGRLTSWLIQTWGAKQASMSVDSETPTWRYQYISEFWAISPAPWIADSETSLNYSWCDWPPPDFQSVLGLVHERVLFGVFNIYEVGDRKEDELIHSQM</sequence>
<gene>
    <name evidence="2" type="ORF">FPRO_04388</name>
</gene>
<dbReference type="VEuPathDB" id="FungiDB:FPRO_04388"/>
<dbReference type="RefSeq" id="XP_031080084.1">
    <property type="nucleotide sequence ID" value="XM_031229892.1"/>
</dbReference>
<evidence type="ECO:0000313" key="3">
    <source>
        <dbReference type="Proteomes" id="UP000183971"/>
    </source>
</evidence>
<dbReference type="GeneID" id="42049272"/>
<comment type="caution">
    <text evidence="2">The sequence shown here is derived from an EMBL/GenBank/DDBJ whole genome shotgun (WGS) entry which is preliminary data.</text>
</comment>
<keyword evidence="3" id="KW-1185">Reference proteome</keyword>
<name>A0A1L7VFR5_FUSPR</name>
<feature type="chain" id="PRO_5012205485" evidence="1">
    <location>
        <begin position="18"/>
        <end position="171"/>
    </location>
</feature>
<dbReference type="Proteomes" id="UP000183971">
    <property type="component" value="Unassembled WGS sequence"/>
</dbReference>